<dbReference type="Proteomes" id="UP001056120">
    <property type="component" value="Linkage Group LG11"/>
</dbReference>
<organism evidence="1 2">
    <name type="scientific">Smallanthus sonchifolius</name>
    <dbReference type="NCBI Taxonomy" id="185202"/>
    <lineage>
        <taxon>Eukaryota</taxon>
        <taxon>Viridiplantae</taxon>
        <taxon>Streptophyta</taxon>
        <taxon>Embryophyta</taxon>
        <taxon>Tracheophyta</taxon>
        <taxon>Spermatophyta</taxon>
        <taxon>Magnoliopsida</taxon>
        <taxon>eudicotyledons</taxon>
        <taxon>Gunneridae</taxon>
        <taxon>Pentapetalae</taxon>
        <taxon>asterids</taxon>
        <taxon>campanulids</taxon>
        <taxon>Asterales</taxon>
        <taxon>Asteraceae</taxon>
        <taxon>Asteroideae</taxon>
        <taxon>Heliantheae alliance</taxon>
        <taxon>Millerieae</taxon>
        <taxon>Smallanthus</taxon>
    </lineage>
</organism>
<name>A0ACB9HQ95_9ASTR</name>
<proteinExistence type="predicted"/>
<evidence type="ECO:0000313" key="1">
    <source>
        <dbReference type="EMBL" id="KAI3797478.1"/>
    </source>
</evidence>
<gene>
    <name evidence="1" type="ORF">L1987_32735</name>
</gene>
<comment type="caution">
    <text evidence="1">The sequence shown here is derived from an EMBL/GenBank/DDBJ whole genome shotgun (WGS) entry which is preliminary data.</text>
</comment>
<keyword evidence="2" id="KW-1185">Reference proteome</keyword>
<evidence type="ECO:0000313" key="2">
    <source>
        <dbReference type="Proteomes" id="UP001056120"/>
    </source>
</evidence>
<protein>
    <submittedName>
        <fullName evidence="1">Uncharacterized protein</fullName>
    </submittedName>
</protein>
<reference evidence="2" key="1">
    <citation type="journal article" date="2022" name="Mol. Ecol. Resour.">
        <title>The genomes of chicory, endive, great burdock and yacon provide insights into Asteraceae palaeo-polyploidization history and plant inulin production.</title>
        <authorList>
            <person name="Fan W."/>
            <person name="Wang S."/>
            <person name="Wang H."/>
            <person name="Wang A."/>
            <person name="Jiang F."/>
            <person name="Liu H."/>
            <person name="Zhao H."/>
            <person name="Xu D."/>
            <person name="Zhang Y."/>
        </authorList>
    </citation>
    <scope>NUCLEOTIDE SEQUENCE [LARGE SCALE GENOMIC DNA]</scope>
    <source>
        <strain evidence="2">cv. Yunnan</strain>
    </source>
</reference>
<reference evidence="1 2" key="2">
    <citation type="journal article" date="2022" name="Mol. Ecol. Resour.">
        <title>The genomes of chicory, endive, great burdock and yacon provide insights into Asteraceae paleo-polyploidization history and plant inulin production.</title>
        <authorList>
            <person name="Fan W."/>
            <person name="Wang S."/>
            <person name="Wang H."/>
            <person name="Wang A."/>
            <person name="Jiang F."/>
            <person name="Liu H."/>
            <person name="Zhao H."/>
            <person name="Xu D."/>
            <person name="Zhang Y."/>
        </authorList>
    </citation>
    <scope>NUCLEOTIDE SEQUENCE [LARGE SCALE GENOMIC DNA]</scope>
    <source>
        <strain evidence="2">cv. Yunnan</strain>
        <tissue evidence="1">Leaves</tissue>
    </source>
</reference>
<accession>A0ACB9HQ95</accession>
<sequence>MGEYDVNELHATCSINCIKEETFSDHNITLVIAEADGYQSHLIAPEQGYCRLIEYTLITIKPHAESAVDAVHGILKDLVCKSIKEATELKQYPSLKDLR</sequence>
<dbReference type="EMBL" id="CM042028">
    <property type="protein sequence ID" value="KAI3797478.1"/>
    <property type="molecule type" value="Genomic_DNA"/>
</dbReference>